<comment type="caution">
    <text evidence="2">The sequence shown here is derived from an EMBL/GenBank/DDBJ whole genome shotgun (WGS) entry which is preliminary data.</text>
</comment>
<dbReference type="eggNOG" id="COG1664">
    <property type="taxonomic scope" value="Bacteria"/>
</dbReference>
<organism evidence="2 4">
    <name type="scientific">Treponema socranskii subsp. socranskii VPI DR56BR1116 = ATCC 35536</name>
    <dbReference type="NCBI Taxonomy" id="1125725"/>
    <lineage>
        <taxon>Bacteria</taxon>
        <taxon>Pseudomonadati</taxon>
        <taxon>Spirochaetota</taxon>
        <taxon>Spirochaetia</taxon>
        <taxon>Spirochaetales</taxon>
        <taxon>Treponemataceae</taxon>
        <taxon>Treponema</taxon>
    </lineage>
</organism>
<protein>
    <submittedName>
        <fullName evidence="2">Polymer-forming cytoskeletal family protein</fullName>
    </submittedName>
</protein>
<sequence>MAEKHDDEKINVTIFGPETEFDGELEFSDKLIITGKFNGKIKASGDLEIAKDAVCTGETITARSIIVSGSVTGNLEASERVEICSGSSVTGDITTSRLRIASDVNFEGQVTMLDKEPDIDLFSVASSEYKDALALKSDAIH</sequence>
<dbReference type="EMBL" id="AVQI01000080">
    <property type="protein sequence ID" value="ERJ98501.1"/>
    <property type="molecule type" value="Genomic_DNA"/>
</dbReference>
<evidence type="ECO:0000313" key="4">
    <source>
        <dbReference type="Proteomes" id="UP000016412"/>
    </source>
</evidence>
<accession>U2KJ23</accession>
<gene>
    <name evidence="3" type="ORF">HMPREF0860_0241</name>
    <name evidence="2" type="ORF">HMPREF1325_0249</name>
</gene>
<dbReference type="OrthoDB" id="350528at2"/>
<dbReference type="Pfam" id="PF04519">
    <property type="entry name" value="Bactofilin"/>
    <property type="match status" value="1"/>
</dbReference>
<reference evidence="4 5" key="1">
    <citation type="submission" date="2013-08" db="EMBL/GenBank/DDBJ databases">
        <authorList>
            <person name="Durkin A.S."/>
            <person name="Haft D.R."/>
            <person name="McCorrison J."/>
            <person name="Torralba M."/>
            <person name="Gillis M."/>
            <person name="Haft D.H."/>
            <person name="Methe B."/>
            <person name="Sutton G."/>
            <person name="Nelson K.E."/>
        </authorList>
    </citation>
    <scope>NUCLEOTIDE SEQUENCE [LARGE SCALE GENOMIC DNA]</scope>
    <source>
        <strain evidence="3 5">ATCC 35536</strain>
        <strain evidence="2 4">VPI DR56BR1116</strain>
    </source>
</reference>
<evidence type="ECO:0000313" key="3">
    <source>
        <dbReference type="EMBL" id="ERJ98501.1"/>
    </source>
</evidence>
<dbReference type="RefSeq" id="WP_021331223.1">
    <property type="nucleotide sequence ID" value="NZ_AUZJ01000057.1"/>
</dbReference>
<proteinExistence type="inferred from homology"/>
<dbReference type="EMBL" id="AUZJ01000057">
    <property type="protein sequence ID" value="ERF59825.1"/>
    <property type="molecule type" value="Genomic_DNA"/>
</dbReference>
<evidence type="ECO:0000313" key="5">
    <source>
        <dbReference type="Proteomes" id="UP000016646"/>
    </source>
</evidence>
<dbReference type="Proteomes" id="UP000016646">
    <property type="component" value="Unassembled WGS sequence"/>
</dbReference>
<dbReference type="AlphaFoldDB" id="U2KJ23"/>
<evidence type="ECO:0000256" key="1">
    <source>
        <dbReference type="ARBA" id="ARBA00044755"/>
    </source>
</evidence>
<dbReference type="STRING" id="1125725.HMPREF1325_0249"/>
<dbReference type="InterPro" id="IPR007607">
    <property type="entry name" value="BacA/B"/>
</dbReference>
<dbReference type="PATRIC" id="fig|1125725.3.peg.2218"/>
<dbReference type="Proteomes" id="UP000016412">
    <property type="component" value="Unassembled WGS sequence"/>
</dbReference>
<evidence type="ECO:0000313" key="2">
    <source>
        <dbReference type="EMBL" id="ERF59825.1"/>
    </source>
</evidence>
<dbReference type="PANTHER" id="PTHR35024">
    <property type="entry name" value="HYPOTHETICAL CYTOSOLIC PROTEIN"/>
    <property type="match status" value="1"/>
</dbReference>
<name>U2KJ23_TRESO</name>
<keyword evidence="5" id="KW-1185">Reference proteome</keyword>
<comment type="similarity">
    <text evidence="1">Belongs to the bactofilin family.</text>
</comment>
<dbReference type="PANTHER" id="PTHR35024:SF4">
    <property type="entry name" value="POLYMER-FORMING CYTOSKELETAL PROTEIN"/>
    <property type="match status" value="1"/>
</dbReference>